<organism evidence="1">
    <name type="scientific">Anguilla anguilla</name>
    <name type="common">European freshwater eel</name>
    <name type="synonym">Muraena anguilla</name>
    <dbReference type="NCBI Taxonomy" id="7936"/>
    <lineage>
        <taxon>Eukaryota</taxon>
        <taxon>Metazoa</taxon>
        <taxon>Chordata</taxon>
        <taxon>Craniata</taxon>
        <taxon>Vertebrata</taxon>
        <taxon>Euteleostomi</taxon>
        <taxon>Actinopterygii</taxon>
        <taxon>Neopterygii</taxon>
        <taxon>Teleostei</taxon>
        <taxon>Anguilliformes</taxon>
        <taxon>Anguillidae</taxon>
        <taxon>Anguilla</taxon>
    </lineage>
</organism>
<proteinExistence type="predicted"/>
<dbReference type="AlphaFoldDB" id="A0A0E9WQD7"/>
<reference evidence="1" key="1">
    <citation type="submission" date="2014-11" db="EMBL/GenBank/DDBJ databases">
        <authorList>
            <person name="Amaro Gonzalez C."/>
        </authorList>
    </citation>
    <scope>NUCLEOTIDE SEQUENCE</scope>
</reference>
<dbReference type="EMBL" id="GBXM01016894">
    <property type="protein sequence ID" value="JAH91683.1"/>
    <property type="molecule type" value="Transcribed_RNA"/>
</dbReference>
<protein>
    <submittedName>
        <fullName evidence="1">Uncharacterized protein</fullName>
    </submittedName>
</protein>
<name>A0A0E9WQD7_ANGAN</name>
<evidence type="ECO:0000313" key="1">
    <source>
        <dbReference type="EMBL" id="JAH91683.1"/>
    </source>
</evidence>
<accession>A0A0E9WQD7</accession>
<reference evidence="1" key="2">
    <citation type="journal article" date="2015" name="Fish Shellfish Immunol.">
        <title>Early steps in the European eel (Anguilla anguilla)-Vibrio vulnificus interaction in the gills: Role of the RtxA13 toxin.</title>
        <authorList>
            <person name="Callol A."/>
            <person name="Pajuelo D."/>
            <person name="Ebbesson L."/>
            <person name="Teles M."/>
            <person name="MacKenzie S."/>
            <person name="Amaro C."/>
        </authorList>
    </citation>
    <scope>NUCLEOTIDE SEQUENCE</scope>
</reference>
<sequence>MVWLAWLSHSQEEKKNKKPIQAKRRRLLICSGREKLNFWNQKKGVSSAVVCHCL</sequence>